<protein>
    <recommendedName>
        <fullName evidence="5">Helix-turn-helix domain-containing protein</fullName>
    </recommendedName>
</protein>
<evidence type="ECO:0000256" key="1">
    <source>
        <dbReference type="SAM" id="Coils"/>
    </source>
</evidence>
<name>A0ABV8LRN3_9ACTN</name>
<evidence type="ECO:0000313" key="3">
    <source>
        <dbReference type="EMBL" id="MFC4133008.1"/>
    </source>
</evidence>
<comment type="caution">
    <text evidence="3">The sequence shown here is derived from an EMBL/GenBank/DDBJ whole genome shotgun (WGS) entry which is preliminary data.</text>
</comment>
<organism evidence="3 4">
    <name type="scientific">Hamadaea flava</name>
    <dbReference type="NCBI Taxonomy" id="1742688"/>
    <lineage>
        <taxon>Bacteria</taxon>
        <taxon>Bacillati</taxon>
        <taxon>Actinomycetota</taxon>
        <taxon>Actinomycetes</taxon>
        <taxon>Micromonosporales</taxon>
        <taxon>Micromonosporaceae</taxon>
        <taxon>Hamadaea</taxon>
    </lineage>
</organism>
<keyword evidence="4" id="KW-1185">Reference proteome</keyword>
<dbReference type="Proteomes" id="UP001595816">
    <property type="component" value="Unassembled WGS sequence"/>
</dbReference>
<proteinExistence type="predicted"/>
<feature type="coiled-coil region" evidence="1">
    <location>
        <begin position="15"/>
        <end position="42"/>
    </location>
</feature>
<gene>
    <name evidence="3" type="ORF">ACFOZ4_20545</name>
</gene>
<feature type="region of interest" description="Disordered" evidence="2">
    <location>
        <begin position="151"/>
        <end position="170"/>
    </location>
</feature>
<keyword evidence="1" id="KW-0175">Coiled coil</keyword>
<evidence type="ECO:0008006" key="5">
    <source>
        <dbReference type="Google" id="ProtNLM"/>
    </source>
</evidence>
<dbReference type="RefSeq" id="WP_253751998.1">
    <property type="nucleotide sequence ID" value="NZ_JAMZDZ010000001.1"/>
</dbReference>
<reference evidence="4" key="1">
    <citation type="journal article" date="2019" name="Int. J. Syst. Evol. Microbiol.">
        <title>The Global Catalogue of Microorganisms (GCM) 10K type strain sequencing project: providing services to taxonomists for standard genome sequencing and annotation.</title>
        <authorList>
            <consortium name="The Broad Institute Genomics Platform"/>
            <consortium name="The Broad Institute Genome Sequencing Center for Infectious Disease"/>
            <person name="Wu L."/>
            <person name="Ma J."/>
        </authorList>
    </citation>
    <scope>NUCLEOTIDE SEQUENCE [LARGE SCALE GENOMIC DNA]</scope>
    <source>
        <strain evidence="4">CGMCC 4.7289</strain>
    </source>
</reference>
<sequence>MSTDVAQIGTPAEYVQALRALRERAQLSYRELEEKASALGERLPRATIAHALSRGHLPGEEMIASFVRACGEDALAVERWLVAHRRLAQADLSHAVERWVHSRWQVRADKPRPDLASAVENWLVTRWRKTTPKATTIGYAEGRLAEAAARSQGGRWRGLHRRSRRGRSDS</sequence>
<feature type="compositionally biased region" description="Basic residues" evidence="2">
    <location>
        <begin position="157"/>
        <end position="170"/>
    </location>
</feature>
<evidence type="ECO:0000313" key="4">
    <source>
        <dbReference type="Proteomes" id="UP001595816"/>
    </source>
</evidence>
<accession>A0ABV8LRN3</accession>
<evidence type="ECO:0000256" key="2">
    <source>
        <dbReference type="SAM" id="MobiDB-lite"/>
    </source>
</evidence>
<dbReference type="EMBL" id="JBHSAY010000009">
    <property type="protein sequence ID" value="MFC4133008.1"/>
    <property type="molecule type" value="Genomic_DNA"/>
</dbReference>